<keyword evidence="4 9" id="KW-0812">Transmembrane</keyword>
<name>A0ABN1A3M4_9SPHN</name>
<evidence type="ECO:0000313" key="11">
    <source>
        <dbReference type="EMBL" id="GAA0466735.1"/>
    </source>
</evidence>
<evidence type="ECO:0000313" key="12">
    <source>
        <dbReference type="Proteomes" id="UP001500713"/>
    </source>
</evidence>
<evidence type="ECO:0000256" key="5">
    <source>
        <dbReference type="ARBA" id="ARBA00022989"/>
    </source>
</evidence>
<organism evidence="11 12">
    <name type="scientific">Parasphingorhabdus litoris</name>
    <dbReference type="NCBI Taxonomy" id="394733"/>
    <lineage>
        <taxon>Bacteria</taxon>
        <taxon>Pseudomonadati</taxon>
        <taxon>Pseudomonadota</taxon>
        <taxon>Alphaproteobacteria</taxon>
        <taxon>Sphingomonadales</taxon>
        <taxon>Sphingomonadaceae</taxon>
        <taxon>Parasphingorhabdus</taxon>
    </lineage>
</organism>
<evidence type="ECO:0000259" key="10">
    <source>
        <dbReference type="PROSITE" id="PS51123"/>
    </source>
</evidence>
<dbReference type="InterPro" id="IPR036737">
    <property type="entry name" value="OmpA-like_sf"/>
</dbReference>
<comment type="caution">
    <text evidence="11">The sequence shown here is derived from an EMBL/GenBank/DDBJ whole genome shotgun (WGS) entry which is preliminary data.</text>
</comment>
<dbReference type="Pfam" id="PF13677">
    <property type="entry name" value="MotB_plug"/>
    <property type="match status" value="1"/>
</dbReference>
<keyword evidence="6 7" id="KW-0472">Membrane</keyword>
<feature type="domain" description="OmpA-like" evidence="10">
    <location>
        <begin position="170"/>
        <end position="288"/>
    </location>
</feature>
<protein>
    <submittedName>
        <fullName evidence="11">Flagellar motor protein MotB</fullName>
    </submittedName>
</protein>
<dbReference type="InterPro" id="IPR025713">
    <property type="entry name" value="MotB-like_N_dom"/>
</dbReference>
<dbReference type="CDD" id="cd07185">
    <property type="entry name" value="OmpA_C-like"/>
    <property type="match status" value="1"/>
</dbReference>
<dbReference type="PROSITE" id="PS51123">
    <property type="entry name" value="OMPA_2"/>
    <property type="match status" value="1"/>
</dbReference>
<feature type="region of interest" description="Disordered" evidence="8">
    <location>
        <begin position="264"/>
        <end position="288"/>
    </location>
</feature>
<keyword evidence="3" id="KW-1003">Cell membrane</keyword>
<comment type="similarity">
    <text evidence="2">Belongs to the MotB family.</text>
</comment>
<dbReference type="SUPFAM" id="SSF103088">
    <property type="entry name" value="OmpA-like"/>
    <property type="match status" value="1"/>
</dbReference>
<evidence type="ECO:0000256" key="6">
    <source>
        <dbReference type="ARBA" id="ARBA00023136"/>
    </source>
</evidence>
<feature type="transmembrane region" description="Helical" evidence="9">
    <location>
        <begin position="33"/>
        <end position="52"/>
    </location>
</feature>
<reference evidence="11 12" key="1">
    <citation type="journal article" date="2019" name="Int. J. Syst. Evol. Microbiol.">
        <title>The Global Catalogue of Microorganisms (GCM) 10K type strain sequencing project: providing services to taxonomists for standard genome sequencing and annotation.</title>
        <authorList>
            <consortium name="The Broad Institute Genomics Platform"/>
            <consortium name="The Broad Institute Genome Sequencing Center for Infectious Disease"/>
            <person name="Wu L."/>
            <person name="Ma J."/>
        </authorList>
    </citation>
    <scope>NUCLEOTIDE SEQUENCE [LARGE SCALE GENOMIC DNA]</scope>
    <source>
        <strain evidence="11 12">JCM 14162</strain>
    </source>
</reference>
<evidence type="ECO:0000256" key="7">
    <source>
        <dbReference type="PROSITE-ProRule" id="PRU00473"/>
    </source>
</evidence>
<sequence length="288" mass="31777">MAKKAAPEPVQPIIVKKVIMEDHGGHHGGAWKVAYADFVTAMMAFFLLMWLLGATEEKQRKGIADYFAPTLTQVKRDSAGGKDMFGGSSVMDPDKYPHKAKNVGDQAMAMPRPGDGGNKDYSHKAEDREAAGKSITAKEFERRIRAELANKPETAKLLSNVRFTDTKEGLRIDIIDEADFSMFALATDSLKPRAIELIAQVAKIIDTVDNELVIRGHTDSLPYASGKSMNNWLLSSARAEATRQALVKQGVSTARMTRIEGVADTEPYNPQEPTDDRNRRISITMKPQ</sequence>
<keyword evidence="11" id="KW-0966">Cell projection</keyword>
<gene>
    <name evidence="11" type="ORF">GCM10009096_04270</name>
</gene>
<dbReference type="InterPro" id="IPR006665">
    <property type="entry name" value="OmpA-like"/>
</dbReference>
<evidence type="ECO:0000256" key="2">
    <source>
        <dbReference type="ARBA" id="ARBA00008914"/>
    </source>
</evidence>
<evidence type="ECO:0000256" key="1">
    <source>
        <dbReference type="ARBA" id="ARBA00004162"/>
    </source>
</evidence>
<dbReference type="InterPro" id="IPR050330">
    <property type="entry name" value="Bact_OuterMem_StrucFunc"/>
</dbReference>
<proteinExistence type="inferred from homology"/>
<dbReference type="Pfam" id="PF00691">
    <property type="entry name" value="OmpA"/>
    <property type="match status" value="1"/>
</dbReference>
<keyword evidence="5 9" id="KW-1133">Transmembrane helix</keyword>
<keyword evidence="11" id="KW-0282">Flagellum</keyword>
<dbReference type="PANTHER" id="PTHR30329:SF21">
    <property type="entry name" value="LIPOPROTEIN YIAD-RELATED"/>
    <property type="match status" value="1"/>
</dbReference>
<evidence type="ECO:0000256" key="4">
    <source>
        <dbReference type="ARBA" id="ARBA00022692"/>
    </source>
</evidence>
<dbReference type="RefSeq" id="WP_229954027.1">
    <property type="nucleotide sequence ID" value="NZ_BAAAEM010000002.1"/>
</dbReference>
<evidence type="ECO:0000256" key="9">
    <source>
        <dbReference type="SAM" id="Phobius"/>
    </source>
</evidence>
<keyword evidence="11" id="KW-0969">Cilium</keyword>
<keyword evidence="12" id="KW-1185">Reference proteome</keyword>
<dbReference type="PANTHER" id="PTHR30329">
    <property type="entry name" value="STATOR ELEMENT OF FLAGELLAR MOTOR COMPLEX"/>
    <property type="match status" value="1"/>
</dbReference>
<dbReference type="EMBL" id="BAAAEM010000002">
    <property type="protein sequence ID" value="GAA0466735.1"/>
    <property type="molecule type" value="Genomic_DNA"/>
</dbReference>
<accession>A0ABN1A3M4</accession>
<dbReference type="Proteomes" id="UP001500713">
    <property type="component" value="Unassembled WGS sequence"/>
</dbReference>
<comment type="subcellular location">
    <subcellularLocation>
        <location evidence="1">Cell membrane</location>
        <topology evidence="1">Single-pass membrane protein</topology>
    </subcellularLocation>
</comment>
<evidence type="ECO:0000256" key="3">
    <source>
        <dbReference type="ARBA" id="ARBA00022475"/>
    </source>
</evidence>
<dbReference type="Gene3D" id="3.30.1330.60">
    <property type="entry name" value="OmpA-like domain"/>
    <property type="match status" value="1"/>
</dbReference>
<evidence type="ECO:0000256" key="8">
    <source>
        <dbReference type="SAM" id="MobiDB-lite"/>
    </source>
</evidence>